<feature type="compositionally biased region" description="Basic residues" evidence="1">
    <location>
        <begin position="82"/>
        <end position="92"/>
    </location>
</feature>
<protein>
    <submittedName>
        <fullName evidence="2">Uncharacterized protein</fullName>
    </submittedName>
</protein>
<dbReference type="AlphaFoldDB" id="A0A6J4M7Q9"/>
<reference evidence="2" key="1">
    <citation type="submission" date="2020-02" db="EMBL/GenBank/DDBJ databases">
        <authorList>
            <person name="Meier V. D."/>
        </authorList>
    </citation>
    <scope>NUCLEOTIDE SEQUENCE</scope>
    <source>
        <strain evidence="2">AVDCRST_MAG07</strain>
    </source>
</reference>
<sequence>DQHRPPQRRLRRPLPRPLGRRREPGGARAVHRRDRVHRGRAGRAVPRAGLRRHAAREGALPREGPGAGPRRPGLARVATGRRLLRGARRGLL</sequence>
<feature type="compositionally biased region" description="Low complexity" evidence="1">
    <location>
        <begin position="61"/>
        <end position="81"/>
    </location>
</feature>
<feature type="region of interest" description="Disordered" evidence="1">
    <location>
        <begin position="1"/>
        <end position="92"/>
    </location>
</feature>
<gene>
    <name evidence="2" type="ORF">AVDCRST_MAG07-3085</name>
</gene>
<feature type="compositionally biased region" description="Basic residues" evidence="1">
    <location>
        <begin position="29"/>
        <end position="41"/>
    </location>
</feature>
<feature type="non-terminal residue" evidence="2">
    <location>
        <position position="1"/>
    </location>
</feature>
<evidence type="ECO:0000256" key="1">
    <source>
        <dbReference type="SAM" id="MobiDB-lite"/>
    </source>
</evidence>
<feature type="non-terminal residue" evidence="2">
    <location>
        <position position="92"/>
    </location>
</feature>
<proteinExistence type="predicted"/>
<dbReference type="EMBL" id="CADCUB010000145">
    <property type="protein sequence ID" value="CAA9352039.1"/>
    <property type="molecule type" value="Genomic_DNA"/>
</dbReference>
<accession>A0A6J4M7Q9</accession>
<organism evidence="2">
    <name type="scientific">uncultured Frankineae bacterium</name>
    <dbReference type="NCBI Taxonomy" id="437475"/>
    <lineage>
        <taxon>Bacteria</taxon>
        <taxon>Bacillati</taxon>
        <taxon>Actinomycetota</taxon>
        <taxon>Actinomycetes</taxon>
        <taxon>Frankiales</taxon>
        <taxon>environmental samples</taxon>
    </lineage>
</organism>
<evidence type="ECO:0000313" key="2">
    <source>
        <dbReference type="EMBL" id="CAA9352039.1"/>
    </source>
</evidence>
<feature type="compositionally biased region" description="Basic residues" evidence="1">
    <location>
        <begin position="1"/>
        <end position="14"/>
    </location>
</feature>
<name>A0A6J4M7Q9_9ACTN</name>